<name>A0A8S5U1P6_9CAUD</name>
<organism evidence="1">
    <name type="scientific">Myoviridae sp. ctu3o5</name>
    <dbReference type="NCBI Taxonomy" id="2825198"/>
    <lineage>
        <taxon>Viruses</taxon>
        <taxon>Duplodnaviria</taxon>
        <taxon>Heunggongvirae</taxon>
        <taxon>Uroviricota</taxon>
        <taxon>Caudoviricetes</taxon>
    </lineage>
</organism>
<evidence type="ECO:0000313" key="1">
    <source>
        <dbReference type="EMBL" id="DAF88354.1"/>
    </source>
</evidence>
<proteinExistence type="predicted"/>
<protein>
    <submittedName>
        <fullName evidence="1">Small hydrophilic plant seed protein</fullName>
    </submittedName>
</protein>
<sequence length="76" mass="8006">MSGTRSGGLKAAQKNLSSNPNFYAEIGRKGGSATFASHGSCKGFAQDIECDCDLIDGPHFVKKCAGKRGGRISKRK</sequence>
<accession>A0A8S5U1P6</accession>
<dbReference type="EMBL" id="BK015984">
    <property type="protein sequence ID" value="DAF88354.1"/>
    <property type="molecule type" value="Genomic_DNA"/>
</dbReference>
<reference evidence="1" key="1">
    <citation type="journal article" date="2021" name="Proc. Natl. Acad. Sci. U.S.A.">
        <title>A Catalog of Tens of Thousands of Viruses from Human Metagenomes Reveals Hidden Associations with Chronic Diseases.</title>
        <authorList>
            <person name="Tisza M.J."/>
            <person name="Buck C.B."/>
        </authorList>
    </citation>
    <scope>NUCLEOTIDE SEQUENCE</scope>
    <source>
        <strain evidence="1">Ctu3o5</strain>
    </source>
</reference>